<gene>
    <name evidence="2" type="ORF">AWB76_07209</name>
</gene>
<dbReference type="STRING" id="1777137.AWB76_07209"/>
<dbReference type="Proteomes" id="UP000054624">
    <property type="component" value="Unassembled WGS sequence"/>
</dbReference>
<dbReference type="CDD" id="cd04301">
    <property type="entry name" value="NAT_SF"/>
    <property type="match status" value="1"/>
</dbReference>
<evidence type="ECO:0000313" key="2">
    <source>
        <dbReference type="EMBL" id="SAK95862.1"/>
    </source>
</evidence>
<dbReference type="Pfam" id="PF00583">
    <property type="entry name" value="Acetyltransf_1"/>
    <property type="match status" value="1"/>
</dbReference>
<organism evidence="2 3">
    <name type="scientific">Caballeronia temeraria</name>
    <dbReference type="NCBI Taxonomy" id="1777137"/>
    <lineage>
        <taxon>Bacteria</taxon>
        <taxon>Pseudomonadati</taxon>
        <taxon>Pseudomonadota</taxon>
        <taxon>Betaproteobacteria</taxon>
        <taxon>Burkholderiales</taxon>
        <taxon>Burkholderiaceae</taxon>
        <taxon>Caballeronia</taxon>
    </lineage>
</organism>
<feature type="domain" description="N-acetyltransferase" evidence="1">
    <location>
        <begin position="1"/>
        <end position="149"/>
    </location>
</feature>
<dbReference type="SUPFAM" id="SSF55729">
    <property type="entry name" value="Acyl-CoA N-acyltransferases (Nat)"/>
    <property type="match status" value="1"/>
</dbReference>
<dbReference type="GO" id="GO:0016747">
    <property type="term" value="F:acyltransferase activity, transferring groups other than amino-acyl groups"/>
    <property type="evidence" value="ECO:0007669"/>
    <property type="project" value="InterPro"/>
</dbReference>
<sequence length="149" mass="17455">MITYSVEKWQDIVSEMEVLWPAHWKEVAIDHETIKLAPDYRQYEAFCAAGALHIVTAREAGKIVGYHISIVRPHLHYMHDLHGFTDVYYISPEHRKGWVGVKLFKYVEKTLKARGVKKLFSGTKLHLDMGPIFERMGWRETERLFSKVL</sequence>
<protein>
    <submittedName>
        <fullName evidence="2">GCN5-like N-acetyltransferase</fullName>
    </submittedName>
</protein>
<dbReference type="RefSeq" id="WP_061164737.1">
    <property type="nucleotide sequence ID" value="NZ_FCOI02000046.1"/>
</dbReference>
<dbReference type="EMBL" id="FCOI02000046">
    <property type="protein sequence ID" value="SAK95862.1"/>
    <property type="molecule type" value="Genomic_DNA"/>
</dbReference>
<accession>A0A158DMM2</accession>
<dbReference type="AlphaFoldDB" id="A0A158DMM2"/>
<evidence type="ECO:0000259" key="1">
    <source>
        <dbReference type="PROSITE" id="PS51186"/>
    </source>
</evidence>
<dbReference type="PROSITE" id="PS51186">
    <property type="entry name" value="GNAT"/>
    <property type="match status" value="1"/>
</dbReference>
<name>A0A158DMM2_9BURK</name>
<keyword evidence="3" id="KW-1185">Reference proteome</keyword>
<dbReference type="OrthoDB" id="9152593at2"/>
<dbReference type="InterPro" id="IPR016181">
    <property type="entry name" value="Acyl_CoA_acyltransferase"/>
</dbReference>
<evidence type="ECO:0000313" key="3">
    <source>
        <dbReference type="Proteomes" id="UP000054624"/>
    </source>
</evidence>
<dbReference type="InterPro" id="IPR000182">
    <property type="entry name" value="GNAT_dom"/>
</dbReference>
<dbReference type="Gene3D" id="3.40.630.30">
    <property type="match status" value="1"/>
</dbReference>
<reference evidence="3" key="1">
    <citation type="submission" date="2016-01" db="EMBL/GenBank/DDBJ databases">
        <authorList>
            <person name="Peeters Charlotte."/>
        </authorList>
    </citation>
    <scope>NUCLEOTIDE SEQUENCE [LARGE SCALE GENOMIC DNA]</scope>
</reference>
<proteinExistence type="predicted"/>